<dbReference type="Pfam" id="PF02682">
    <property type="entry name" value="CT_C_D"/>
    <property type="match status" value="1"/>
</dbReference>
<keyword evidence="3" id="KW-0067">ATP-binding</keyword>
<evidence type="ECO:0000256" key="1">
    <source>
        <dbReference type="ARBA" id="ARBA00022741"/>
    </source>
</evidence>
<dbReference type="InterPro" id="IPR010016">
    <property type="entry name" value="PxpB"/>
</dbReference>
<dbReference type="SMART" id="SM00797">
    <property type="entry name" value="AHS2"/>
    <property type="match status" value="1"/>
</dbReference>
<evidence type="ECO:0000259" key="4">
    <source>
        <dbReference type="SMART" id="SM00796"/>
    </source>
</evidence>
<reference evidence="6 7" key="1">
    <citation type="submission" date="2024-03" db="EMBL/GenBank/DDBJ databases">
        <title>Aureococcus anophagefferens CCMP1851 and Kratosvirus quantuckense: Draft genome of a second virus-susceptible host strain in the model system.</title>
        <authorList>
            <person name="Chase E."/>
            <person name="Truchon A.R."/>
            <person name="Schepens W."/>
            <person name="Wilhelm S.W."/>
        </authorList>
    </citation>
    <scope>NUCLEOTIDE SEQUENCE [LARGE SCALE GENOMIC DNA]</scope>
    <source>
        <strain evidence="6 7">CCMP1851</strain>
    </source>
</reference>
<evidence type="ECO:0000313" key="6">
    <source>
        <dbReference type="EMBL" id="KAK7247725.1"/>
    </source>
</evidence>
<accession>A0ABR1G300</accession>
<dbReference type="SUPFAM" id="SSF160467">
    <property type="entry name" value="PH0987 N-terminal domain-like"/>
    <property type="match status" value="1"/>
</dbReference>
<dbReference type="SUPFAM" id="SSF88713">
    <property type="entry name" value="Glycoside hydrolase/deacetylase"/>
    <property type="match status" value="1"/>
</dbReference>
<evidence type="ECO:0000313" key="7">
    <source>
        <dbReference type="Proteomes" id="UP001363151"/>
    </source>
</evidence>
<gene>
    <name evidence="6" type="ORF">SO694_00088052</name>
</gene>
<comment type="caution">
    <text evidence="6">The sequence shown here is derived from an EMBL/GenBank/DDBJ whole genome shotgun (WGS) entry which is preliminary data.</text>
</comment>
<evidence type="ECO:0000256" key="3">
    <source>
        <dbReference type="ARBA" id="ARBA00022840"/>
    </source>
</evidence>
<protein>
    <submittedName>
        <fullName evidence="6">Urea carboxylase</fullName>
    </submittedName>
</protein>
<dbReference type="SMART" id="SM00796">
    <property type="entry name" value="AHS1"/>
    <property type="match status" value="1"/>
</dbReference>
<feature type="domain" description="Carboxyltransferase" evidence="5">
    <location>
        <begin position="286"/>
        <end position="596"/>
    </location>
</feature>
<dbReference type="InterPro" id="IPR003833">
    <property type="entry name" value="CT_C_D"/>
</dbReference>
<keyword evidence="7" id="KW-1185">Reference proteome</keyword>
<dbReference type="Pfam" id="PF03746">
    <property type="entry name" value="LamB_YcsF"/>
    <property type="match status" value="1"/>
</dbReference>
<dbReference type="EMBL" id="JBBJCI010000128">
    <property type="protein sequence ID" value="KAK7247725.1"/>
    <property type="molecule type" value="Genomic_DNA"/>
</dbReference>
<dbReference type="InterPro" id="IPR029000">
    <property type="entry name" value="Cyclophilin-like_dom_sf"/>
</dbReference>
<dbReference type="InterPro" id="IPR005501">
    <property type="entry name" value="LamB/YcsF/PxpA-like"/>
</dbReference>
<sequence>MFVPMRRFLASAPHRRWLSTNPWTRPVGEGALLLRFGTGIDDAVSRRVLAYKARLEAAPPLAGVTEVLPAYASLLVHFDATTTTAGAVEAWAAAAGDGKAGEEATEDARVVEIPVNYGAEYGLDQAEAAAIAGLAGPAEVVERHAAGDYRVFFLGFTGGFPRRAAYLGGLDEALKAVPRLTTPRQLVPRGAVGIAAGQTGVYTLDTPGGWHLLGRTPATLFDPARDPPALLRAGDRVRFVPSDAAVEAGADADEGDAPAPDCGWVEVLEPGMLSTVQDLGRRGYAQHGVSRSGAADDAALRVGNALVGNAPGAPGLEVAMGGLKLRCVHACRVALAGADTGATVVRDLGYGDVETLDAAVGRTLALRENDELRLGFAGDGARAYVCVAGGVDVDEVLGSASTDLRAKLGGFRGRALRSGDVVGRGGAPDDVDRVPMLRAATDLLRGDADGDGAAAAAKTWTLRVLPGPGDPGTDDGSPGFAGDVGLLTAAGAFEVLPRSDRMAVIVGRVDADEAPLPGGQQLSEACVSGTVQLPPDGNPVILLAEHQTTGGYKVPGVVIAADLWQVGQMRPGDALRFVETTPRDARNALALLRARCRETAPLPVDADSVDLAAVNAGINQMTWREALGDAGLAGRGPLFRPRADMRAVDLNADAGEGFDDAGLLEHCTSVNVACGGHAGTPATIAATVDLAVAAGAAIGAHVAYEDRANFGREATDVDPNALRDQVLVQASTLIGLCRARGARVTYVKPHGALYHAVCAGGPQAEAVAAACRALGLPLLLLPASPLASFGEGFAERAYDGDALRPRDRPGAVIHDAAAAAAQAVALAARPDLHTICVHGDSPNAVAVAAAVAAALRDAGFTLKKFL</sequence>
<dbReference type="Proteomes" id="UP001363151">
    <property type="component" value="Unassembled WGS sequence"/>
</dbReference>
<keyword evidence="1" id="KW-0547">Nucleotide-binding</keyword>
<dbReference type="SUPFAM" id="SSF50891">
    <property type="entry name" value="Cyclophilin-like"/>
    <property type="match status" value="2"/>
</dbReference>
<dbReference type="PANTHER" id="PTHR43309:SF3">
    <property type="entry name" value="5-OXOPROLINASE SUBUNIT C"/>
    <property type="match status" value="1"/>
</dbReference>
<proteinExistence type="predicted"/>
<dbReference type="NCBIfam" id="TIGR00370">
    <property type="entry name" value="5-oxoprolinase subunit PxpB"/>
    <property type="match status" value="1"/>
</dbReference>
<organism evidence="6 7">
    <name type="scientific">Aureococcus anophagefferens</name>
    <name type="common">Harmful bloom alga</name>
    <dbReference type="NCBI Taxonomy" id="44056"/>
    <lineage>
        <taxon>Eukaryota</taxon>
        <taxon>Sar</taxon>
        <taxon>Stramenopiles</taxon>
        <taxon>Ochrophyta</taxon>
        <taxon>Pelagophyceae</taxon>
        <taxon>Pelagomonadales</taxon>
        <taxon>Pelagomonadaceae</taxon>
        <taxon>Aureococcus</taxon>
    </lineage>
</organism>
<dbReference type="Gene3D" id="3.30.1360.40">
    <property type="match status" value="1"/>
</dbReference>
<dbReference type="InterPro" id="IPR052708">
    <property type="entry name" value="PxpC"/>
</dbReference>
<evidence type="ECO:0000259" key="5">
    <source>
        <dbReference type="SMART" id="SM00797"/>
    </source>
</evidence>
<dbReference type="InterPro" id="IPR003778">
    <property type="entry name" value="CT_A_B"/>
</dbReference>
<keyword evidence="2" id="KW-0378">Hydrolase</keyword>
<dbReference type="Pfam" id="PF02626">
    <property type="entry name" value="CT_A_B"/>
    <property type="match status" value="1"/>
</dbReference>
<name>A0ABR1G300_AURAN</name>
<feature type="domain" description="Carboxyltransferase" evidence="4">
    <location>
        <begin position="22"/>
        <end position="231"/>
    </location>
</feature>
<dbReference type="Gene3D" id="2.40.100.10">
    <property type="entry name" value="Cyclophilin-like"/>
    <property type="match status" value="2"/>
</dbReference>
<evidence type="ECO:0000256" key="2">
    <source>
        <dbReference type="ARBA" id="ARBA00022801"/>
    </source>
</evidence>
<dbReference type="Gene3D" id="3.20.20.370">
    <property type="entry name" value="Glycoside hydrolase/deacetylase"/>
    <property type="match status" value="1"/>
</dbReference>
<dbReference type="PANTHER" id="PTHR43309">
    <property type="entry name" value="5-OXOPROLINASE SUBUNIT C"/>
    <property type="match status" value="1"/>
</dbReference>
<dbReference type="InterPro" id="IPR011330">
    <property type="entry name" value="Glyco_hydro/deAcase_b/a-brl"/>
</dbReference>